<evidence type="ECO:0000256" key="6">
    <source>
        <dbReference type="RuleBase" id="RU362006"/>
    </source>
</evidence>
<gene>
    <name evidence="8" type="primary">LOC112452832</name>
</gene>
<evidence type="ECO:0000256" key="4">
    <source>
        <dbReference type="ARBA" id="ARBA00022989"/>
    </source>
</evidence>
<sequence>MFPRGKKMARITAVKEYLEKTLRDESKSWTKMFVFAEAKTGIDRLYIFVGLLMLLALYLVFGLGQQLVCNIIGFVYPAYQSMKALESPKKEDDTKWLTYWVVFAVFTIIEFFSEYIVCWFPIYWLFKCIFYVWLMAPTEYNGSLILYRRVIRPTFIQYQPGLDRLLSNARDTAVKTAAEALLTNKQD</sequence>
<evidence type="ECO:0000256" key="2">
    <source>
        <dbReference type="ARBA" id="ARBA00008573"/>
    </source>
</evidence>
<dbReference type="RefSeq" id="XP_024869015.1">
    <property type="nucleotide sequence ID" value="XM_025013247.1"/>
</dbReference>
<keyword evidence="3 6" id="KW-0812">Transmembrane</keyword>
<comment type="subcellular location">
    <subcellularLocation>
        <location evidence="1 6">Membrane</location>
        <topology evidence="1 6">Multi-pass membrane protein</topology>
    </subcellularLocation>
</comment>
<keyword evidence="5 6" id="KW-0472">Membrane</keyword>
<evidence type="ECO:0000256" key="5">
    <source>
        <dbReference type="ARBA" id="ARBA00023136"/>
    </source>
</evidence>
<dbReference type="PANTHER" id="PTHR12300:SF161">
    <property type="entry name" value="RECEPTOR EXPRESSION-ENHANCING PROTEIN"/>
    <property type="match status" value="1"/>
</dbReference>
<proteinExistence type="inferred from homology"/>
<evidence type="ECO:0000256" key="3">
    <source>
        <dbReference type="ARBA" id="ARBA00022692"/>
    </source>
</evidence>
<comment type="similarity">
    <text evidence="2 6">Belongs to the DP1 family.</text>
</comment>
<dbReference type="OrthoDB" id="10009287at2759"/>
<reference evidence="8" key="1">
    <citation type="submission" date="2025-08" db="UniProtKB">
        <authorList>
            <consortium name="RefSeq"/>
        </authorList>
    </citation>
    <scope>IDENTIFICATION</scope>
    <source>
        <tissue evidence="8">Whole body</tissue>
    </source>
</reference>
<feature type="transmembrane region" description="Helical" evidence="6">
    <location>
        <begin position="45"/>
        <end position="76"/>
    </location>
</feature>
<keyword evidence="4 6" id="KW-1133">Transmembrane helix</keyword>
<evidence type="ECO:0000256" key="1">
    <source>
        <dbReference type="ARBA" id="ARBA00004141"/>
    </source>
</evidence>
<dbReference type="PANTHER" id="PTHR12300">
    <property type="entry name" value="HVA22-LIKE PROTEINS"/>
    <property type="match status" value="1"/>
</dbReference>
<keyword evidence="7" id="KW-1185">Reference proteome</keyword>
<dbReference type="InterPro" id="IPR004345">
    <property type="entry name" value="TB2_DP1_HVA22"/>
</dbReference>
<dbReference type="AlphaFoldDB" id="A0A6J1PIC6"/>
<evidence type="ECO:0000313" key="7">
    <source>
        <dbReference type="Proteomes" id="UP000504618"/>
    </source>
</evidence>
<dbReference type="Proteomes" id="UP000504618">
    <property type="component" value="Unplaced"/>
</dbReference>
<name>A0A6J1PIC6_9HYME</name>
<dbReference type="Pfam" id="PF03134">
    <property type="entry name" value="TB2_DP1_HVA22"/>
    <property type="match status" value="1"/>
</dbReference>
<protein>
    <recommendedName>
        <fullName evidence="6">Receptor expression-enhancing protein</fullName>
    </recommendedName>
</protein>
<feature type="transmembrane region" description="Helical" evidence="6">
    <location>
        <begin position="96"/>
        <end position="126"/>
    </location>
</feature>
<evidence type="ECO:0000313" key="8">
    <source>
        <dbReference type="RefSeq" id="XP_024869015.1"/>
    </source>
</evidence>
<dbReference type="GO" id="GO:0016020">
    <property type="term" value="C:membrane"/>
    <property type="evidence" value="ECO:0007669"/>
    <property type="project" value="UniProtKB-SubCell"/>
</dbReference>
<accession>A0A6J1PIC6</accession>
<dbReference type="GeneID" id="112452832"/>
<organism evidence="7 8">
    <name type="scientific">Temnothorax curvispinosus</name>
    <dbReference type="NCBI Taxonomy" id="300111"/>
    <lineage>
        <taxon>Eukaryota</taxon>
        <taxon>Metazoa</taxon>
        <taxon>Ecdysozoa</taxon>
        <taxon>Arthropoda</taxon>
        <taxon>Hexapoda</taxon>
        <taxon>Insecta</taxon>
        <taxon>Pterygota</taxon>
        <taxon>Neoptera</taxon>
        <taxon>Endopterygota</taxon>
        <taxon>Hymenoptera</taxon>
        <taxon>Apocrita</taxon>
        <taxon>Aculeata</taxon>
        <taxon>Formicoidea</taxon>
        <taxon>Formicidae</taxon>
        <taxon>Myrmicinae</taxon>
        <taxon>Temnothorax</taxon>
    </lineage>
</organism>